<name>A0A7W7H3M3_9ACTN</name>
<comment type="caution">
    <text evidence="3">The sequence shown here is derived from an EMBL/GenBank/DDBJ whole genome shotgun (WGS) entry which is preliminary data.</text>
</comment>
<dbReference type="SUPFAM" id="SSF55073">
    <property type="entry name" value="Nucleotide cyclase"/>
    <property type="match status" value="1"/>
</dbReference>
<dbReference type="PROSITE" id="PS50887">
    <property type="entry name" value="GGDEF"/>
    <property type="match status" value="1"/>
</dbReference>
<evidence type="ECO:0000259" key="2">
    <source>
        <dbReference type="PROSITE" id="PS50887"/>
    </source>
</evidence>
<feature type="transmembrane region" description="Helical" evidence="1">
    <location>
        <begin position="112"/>
        <end position="132"/>
    </location>
</feature>
<protein>
    <submittedName>
        <fullName evidence="3">Diguanylate cyclase (GGDEF)-like protein</fullName>
    </submittedName>
</protein>
<evidence type="ECO:0000256" key="1">
    <source>
        <dbReference type="SAM" id="Phobius"/>
    </source>
</evidence>
<organism evidence="3 4">
    <name type="scientific">Actinoplanes octamycinicus</name>
    <dbReference type="NCBI Taxonomy" id="135948"/>
    <lineage>
        <taxon>Bacteria</taxon>
        <taxon>Bacillati</taxon>
        <taxon>Actinomycetota</taxon>
        <taxon>Actinomycetes</taxon>
        <taxon>Micromonosporales</taxon>
        <taxon>Micromonosporaceae</taxon>
        <taxon>Actinoplanes</taxon>
    </lineage>
</organism>
<dbReference type="Pfam" id="PF00990">
    <property type="entry name" value="GGDEF"/>
    <property type="match status" value="1"/>
</dbReference>
<dbReference type="PANTHER" id="PTHR46663:SF2">
    <property type="entry name" value="GGDEF DOMAIN-CONTAINING PROTEIN"/>
    <property type="match status" value="1"/>
</dbReference>
<feature type="transmembrane region" description="Helical" evidence="1">
    <location>
        <begin position="138"/>
        <end position="158"/>
    </location>
</feature>
<evidence type="ECO:0000313" key="4">
    <source>
        <dbReference type="Proteomes" id="UP000546162"/>
    </source>
</evidence>
<feature type="transmembrane region" description="Helical" evidence="1">
    <location>
        <begin position="41"/>
        <end position="59"/>
    </location>
</feature>
<keyword evidence="1" id="KW-0472">Membrane</keyword>
<accession>A0A7W7H3M3</accession>
<dbReference type="InterPro" id="IPR043128">
    <property type="entry name" value="Rev_trsase/Diguanyl_cyclase"/>
</dbReference>
<sequence>MRRLLPPKDLGRRIQWLFLFMSLINVVTSLPRMISGGQATTAQRAAAAVAIVFLVGWWVRGYRRQRVPVWGLPLEALALGTLAVGQHDYVATLGMLFSSMSFRGLFGTWRQVAAFVVTAYAGTVSGVLLTAPGDLGPFLVQSMGVPALAVFTSLVALSTRRQEESNARERIFAQVGTAIGTTSAPEDIHRTAVDAALGMLGPDSAGWAAIQLPDGTTAAEAGVPGAAGQTAEFPLEADKRRYGKLVVHGTRAELRAAHNSLRALAGQIVLGLVNAGHAADLRHQAYHDALTGLANRALLREHLDRAVERARQGAPLAVLLIDLDGFKGVNDTHGHATGDFLLVSVAQRLREAVRGADTPARLGGDEFAVVLEGMLTAEDGSCVADRILAAIQAPLYSGPVDVTPRASIGLAIFDGHASSDALLHEADTAMYAAKRAGKGCVARLDATGRPVIHHANSVSVG</sequence>
<feature type="transmembrane region" description="Helical" evidence="1">
    <location>
        <begin position="16"/>
        <end position="35"/>
    </location>
</feature>
<feature type="domain" description="GGDEF" evidence="2">
    <location>
        <begin position="314"/>
        <end position="446"/>
    </location>
</feature>
<dbReference type="SUPFAM" id="SSF103473">
    <property type="entry name" value="MFS general substrate transporter"/>
    <property type="match status" value="1"/>
</dbReference>
<proteinExistence type="predicted"/>
<dbReference type="EMBL" id="JACHNB010000001">
    <property type="protein sequence ID" value="MBB4743032.1"/>
    <property type="molecule type" value="Genomic_DNA"/>
</dbReference>
<dbReference type="CDD" id="cd01949">
    <property type="entry name" value="GGDEF"/>
    <property type="match status" value="1"/>
</dbReference>
<dbReference type="InterPro" id="IPR000160">
    <property type="entry name" value="GGDEF_dom"/>
</dbReference>
<dbReference type="AlphaFoldDB" id="A0A7W7H3M3"/>
<evidence type="ECO:0000313" key="3">
    <source>
        <dbReference type="EMBL" id="MBB4743032.1"/>
    </source>
</evidence>
<keyword evidence="1" id="KW-0812">Transmembrane</keyword>
<dbReference type="InterPro" id="IPR029787">
    <property type="entry name" value="Nucleotide_cyclase"/>
</dbReference>
<dbReference type="InterPro" id="IPR036259">
    <property type="entry name" value="MFS_trans_sf"/>
</dbReference>
<dbReference type="RefSeq" id="WP_185043352.1">
    <property type="nucleotide sequence ID" value="NZ_BAABFG010000005.1"/>
</dbReference>
<reference evidence="3 4" key="1">
    <citation type="submission" date="2020-08" db="EMBL/GenBank/DDBJ databases">
        <title>Sequencing the genomes of 1000 actinobacteria strains.</title>
        <authorList>
            <person name="Klenk H.-P."/>
        </authorList>
    </citation>
    <scope>NUCLEOTIDE SEQUENCE [LARGE SCALE GENOMIC DNA]</scope>
    <source>
        <strain evidence="3 4">DSM 45809</strain>
    </source>
</reference>
<keyword evidence="4" id="KW-1185">Reference proteome</keyword>
<keyword evidence="1" id="KW-1133">Transmembrane helix</keyword>
<gene>
    <name evidence="3" type="ORF">BJY16_006491</name>
</gene>
<dbReference type="NCBIfam" id="TIGR00254">
    <property type="entry name" value="GGDEF"/>
    <property type="match status" value="1"/>
</dbReference>
<dbReference type="InterPro" id="IPR052163">
    <property type="entry name" value="DGC-Regulatory_Protein"/>
</dbReference>
<dbReference type="SMART" id="SM00267">
    <property type="entry name" value="GGDEF"/>
    <property type="match status" value="1"/>
</dbReference>
<dbReference type="Proteomes" id="UP000546162">
    <property type="component" value="Unassembled WGS sequence"/>
</dbReference>
<dbReference type="PANTHER" id="PTHR46663">
    <property type="entry name" value="DIGUANYLATE CYCLASE DGCT-RELATED"/>
    <property type="match status" value="1"/>
</dbReference>
<dbReference type="Gene3D" id="3.30.70.270">
    <property type="match status" value="1"/>
</dbReference>